<dbReference type="Proteomes" id="UP000564378">
    <property type="component" value="Unassembled WGS sequence"/>
</dbReference>
<evidence type="ECO:0000256" key="1">
    <source>
        <dbReference type="SAM" id="MobiDB-lite"/>
    </source>
</evidence>
<gene>
    <name evidence="2" type="ORF">H6P80_02970</name>
</gene>
<evidence type="ECO:0000313" key="3">
    <source>
        <dbReference type="Proteomes" id="UP000564378"/>
    </source>
</evidence>
<dbReference type="EMBL" id="JACJVJ010000001">
    <property type="protein sequence ID" value="MBC2776577.1"/>
    <property type="molecule type" value="Genomic_DNA"/>
</dbReference>
<dbReference type="InterPro" id="IPR018715">
    <property type="entry name" value="DUF2239"/>
</dbReference>
<comment type="caution">
    <text evidence="2">The sequence shown here is derived from an EMBL/GenBank/DDBJ whole genome shotgun (WGS) entry which is preliminary data.</text>
</comment>
<sequence>MTMTASTPCTGFSGMRRIASGPLAEVALAIRAAQAAGGADPLLVFDDATGRVVDLDLRGSESDVLARLATPDGGSEAPELAKPRGRGRPKLGVVGREVTLLPRHWDWLESQSGSASQIVRRLIDEARKAERSGRAAAKARAERAYRAMTSLGGDLPGYEEAVRALFAGDAAALAERMKDWPGDVAAYALRLAAPESDEEETP</sequence>
<feature type="region of interest" description="Disordered" evidence="1">
    <location>
        <begin position="68"/>
        <end position="88"/>
    </location>
</feature>
<dbReference type="RefSeq" id="WP_185799849.1">
    <property type="nucleotide sequence ID" value="NZ_JACJVJ010000001.1"/>
</dbReference>
<name>A0A842HVX5_9SPHN</name>
<reference evidence="2 3" key="1">
    <citation type="submission" date="2020-08" db="EMBL/GenBank/DDBJ databases">
        <title>Draft genome sequence of Parasphingopyxis sp. GrpM-11.</title>
        <authorList>
            <person name="Oh J."/>
            <person name="Roh D.-H."/>
        </authorList>
    </citation>
    <scope>NUCLEOTIDE SEQUENCE [LARGE SCALE GENOMIC DNA]</scope>
    <source>
        <strain evidence="2 3">GrpM-11</strain>
    </source>
</reference>
<evidence type="ECO:0000313" key="2">
    <source>
        <dbReference type="EMBL" id="MBC2776577.1"/>
    </source>
</evidence>
<organism evidence="2 3">
    <name type="scientific">Parasphingopyxis marina</name>
    <dbReference type="NCBI Taxonomy" id="2761622"/>
    <lineage>
        <taxon>Bacteria</taxon>
        <taxon>Pseudomonadati</taxon>
        <taxon>Pseudomonadota</taxon>
        <taxon>Alphaproteobacteria</taxon>
        <taxon>Sphingomonadales</taxon>
        <taxon>Sphingomonadaceae</taxon>
        <taxon>Parasphingopyxis</taxon>
    </lineage>
</organism>
<dbReference type="AlphaFoldDB" id="A0A842HVX5"/>
<keyword evidence="3" id="KW-1185">Reference proteome</keyword>
<dbReference type="Pfam" id="PF09998">
    <property type="entry name" value="DUF2239"/>
    <property type="match status" value="1"/>
</dbReference>
<proteinExistence type="predicted"/>
<protein>
    <submittedName>
        <fullName evidence="2">DUF2239 family protein</fullName>
    </submittedName>
</protein>
<accession>A0A842HVX5</accession>